<sequence>MASTGRRWSIEAGRQAAASYQQRLTRSLVRQHELLGRTSTLLTSIEQRHQAGKEKIGDYLRAPSAYLPVHVGKFGKTSTWRQRVVDGASKRSAADAAKKTNESWFGQHELLAELAHSNVRSAQDSRKLVLERTS</sequence>
<organism evidence="1 2">
    <name type="scientific">Stephania japonica</name>
    <dbReference type="NCBI Taxonomy" id="461633"/>
    <lineage>
        <taxon>Eukaryota</taxon>
        <taxon>Viridiplantae</taxon>
        <taxon>Streptophyta</taxon>
        <taxon>Embryophyta</taxon>
        <taxon>Tracheophyta</taxon>
        <taxon>Spermatophyta</taxon>
        <taxon>Magnoliopsida</taxon>
        <taxon>Ranunculales</taxon>
        <taxon>Menispermaceae</taxon>
        <taxon>Menispermoideae</taxon>
        <taxon>Cissampelideae</taxon>
        <taxon>Stephania</taxon>
    </lineage>
</organism>
<dbReference type="AlphaFoldDB" id="A0AAP0F4Y3"/>
<protein>
    <submittedName>
        <fullName evidence="1">Uncharacterized protein</fullName>
    </submittedName>
</protein>
<proteinExistence type="predicted"/>
<evidence type="ECO:0000313" key="1">
    <source>
        <dbReference type="EMBL" id="KAK9102527.1"/>
    </source>
</evidence>
<dbReference type="Proteomes" id="UP001417504">
    <property type="component" value="Unassembled WGS sequence"/>
</dbReference>
<evidence type="ECO:0000313" key="2">
    <source>
        <dbReference type="Proteomes" id="UP001417504"/>
    </source>
</evidence>
<keyword evidence="2" id="KW-1185">Reference proteome</keyword>
<accession>A0AAP0F4Y3</accession>
<comment type="caution">
    <text evidence="1">The sequence shown here is derived from an EMBL/GenBank/DDBJ whole genome shotgun (WGS) entry which is preliminary data.</text>
</comment>
<dbReference type="EMBL" id="JBBNAE010000008">
    <property type="protein sequence ID" value="KAK9102527.1"/>
    <property type="molecule type" value="Genomic_DNA"/>
</dbReference>
<reference evidence="1 2" key="1">
    <citation type="submission" date="2024-01" db="EMBL/GenBank/DDBJ databases">
        <title>Genome assemblies of Stephania.</title>
        <authorList>
            <person name="Yang L."/>
        </authorList>
    </citation>
    <scope>NUCLEOTIDE SEQUENCE [LARGE SCALE GENOMIC DNA]</scope>
    <source>
        <strain evidence="1">QJT</strain>
        <tissue evidence="1">Leaf</tissue>
    </source>
</reference>
<gene>
    <name evidence="1" type="ORF">Sjap_019781</name>
</gene>
<name>A0AAP0F4Y3_9MAGN</name>